<dbReference type="Proteomes" id="UP000309340">
    <property type="component" value="Unassembled WGS sequence"/>
</dbReference>
<proteinExistence type="predicted"/>
<sequence length="178" mass="19741">MAVTRSSNSKVKMKDSTILTLRRSARRQGSTGVKAVKETARKVAYMKTASGLEEGGSDPDHVAITIRTKQNKPHAAVDAMFNTFELLESALIDVGAKTLLLPQRVCRQWSAVINSSHVLQQKLFMRPATLAEALYLVGGLDEATDVLYSRPAPSSRFYYRDFLLNYKPSDSYSETQPP</sequence>
<evidence type="ECO:0008006" key="3">
    <source>
        <dbReference type="Google" id="ProtNLM"/>
    </source>
</evidence>
<dbReference type="OrthoDB" id="3800738at2759"/>
<feature type="non-terminal residue" evidence="1">
    <location>
        <position position="178"/>
    </location>
</feature>
<comment type="caution">
    <text evidence="1">The sequence shown here is derived from an EMBL/GenBank/DDBJ whole genome shotgun (WGS) entry which is preliminary data.</text>
</comment>
<keyword evidence="2" id="KW-1185">Reference proteome</keyword>
<dbReference type="AlphaFoldDB" id="A0A4V5NB23"/>
<protein>
    <recommendedName>
        <fullName evidence="3">F-box domain-containing protein</fullName>
    </recommendedName>
</protein>
<gene>
    <name evidence="1" type="ORF">B0A55_13806</name>
</gene>
<evidence type="ECO:0000313" key="1">
    <source>
        <dbReference type="EMBL" id="TKA46309.1"/>
    </source>
</evidence>
<organism evidence="1 2">
    <name type="scientific">Friedmanniomyces simplex</name>
    <dbReference type="NCBI Taxonomy" id="329884"/>
    <lineage>
        <taxon>Eukaryota</taxon>
        <taxon>Fungi</taxon>
        <taxon>Dikarya</taxon>
        <taxon>Ascomycota</taxon>
        <taxon>Pezizomycotina</taxon>
        <taxon>Dothideomycetes</taxon>
        <taxon>Dothideomycetidae</taxon>
        <taxon>Mycosphaerellales</taxon>
        <taxon>Teratosphaeriaceae</taxon>
        <taxon>Friedmanniomyces</taxon>
    </lineage>
</organism>
<reference evidence="1 2" key="1">
    <citation type="submission" date="2017-03" db="EMBL/GenBank/DDBJ databases">
        <title>Genomes of endolithic fungi from Antarctica.</title>
        <authorList>
            <person name="Coleine C."/>
            <person name="Masonjones S."/>
            <person name="Stajich J.E."/>
        </authorList>
    </citation>
    <scope>NUCLEOTIDE SEQUENCE [LARGE SCALE GENOMIC DNA]</scope>
    <source>
        <strain evidence="1 2">CCFEE 5184</strain>
    </source>
</reference>
<name>A0A4V5NB23_9PEZI</name>
<evidence type="ECO:0000313" key="2">
    <source>
        <dbReference type="Proteomes" id="UP000309340"/>
    </source>
</evidence>
<dbReference type="EMBL" id="NAJQ01002262">
    <property type="protein sequence ID" value="TKA46309.1"/>
    <property type="molecule type" value="Genomic_DNA"/>
</dbReference>
<accession>A0A4V5NB23</accession>